<gene>
    <name evidence="1" type="ORF">S01H1_25637</name>
</gene>
<accession>X0TSH5</accession>
<reference evidence="1" key="1">
    <citation type="journal article" date="2014" name="Front. Microbiol.">
        <title>High frequency of phylogenetically diverse reductive dehalogenase-homologous genes in deep subseafloor sedimentary metagenomes.</title>
        <authorList>
            <person name="Kawai M."/>
            <person name="Futagami T."/>
            <person name="Toyoda A."/>
            <person name="Takaki Y."/>
            <person name="Nishi S."/>
            <person name="Hori S."/>
            <person name="Arai W."/>
            <person name="Tsubouchi T."/>
            <person name="Morono Y."/>
            <person name="Uchiyama I."/>
            <person name="Ito T."/>
            <person name="Fujiyama A."/>
            <person name="Inagaki F."/>
            <person name="Takami H."/>
        </authorList>
    </citation>
    <scope>NUCLEOTIDE SEQUENCE</scope>
    <source>
        <strain evidence="1">Expedition CK06-06</strain>
    </source>
</reference>
<name>X0TSH5_9ZZZZ</name>
<feature type="non-terminal residue" evidence="1">
    <location>
        <position position="1"/>
    </location>
</feature>
<protein>
    <recommendedName>
        <fullName evidence="2">Alcohol dehydrogenase iron-type/glycerol dehydrogenase GldA domain-containing protein</fullName>
    </recommendedName>
</protein>
<dbReference type="AlphaFoldDB" id="X0TSH5"/>
<organism evidence="1">
    <name type="scientific">marine sediment metagenome</name>
    <dbReference type="NCBI Taxonomy" id="412755"/>
    <lineage>
        <taxon>unclassified sequences</taxon>
        <taxon>metagenomes</taxon>
        <taxon>ecological metagenomes</taxon>
    </lineage>
</organism>
<dbReference type="EMBL" id="BARS01015497">
    <property type="protein sequence ID" value="GAF91127.1"/>
    <property type="molecule type" value="Genomic_DNA"/>
</dbReference>
<evidence type="ECO:0000313" key="1">
    <source>
        <dbReference type="EMBL" id="GAF91127.1"/>
    </source>
</evidence>
<evidence type="ECO:0008006" key="2">
    <source>
        <dbReference type="Google" id="ProtNLM"/>
    </source>
</evidence>
<proteinExistence type="predicted"/>
<sequence length="39" mass="4353">GKYGIAKEDVDKIVENTGLKNNPVKLSKENINTILLNRI</sequence>
<comment type="caution">
    <text evidence="1">The sequence shown here is derived from an EMBL/GenBank/DDBJ whole genome shotgun (WGS) entry which is preliminary data.</text>
</comment>